<dbReference type="InterPro" id="IPR011333">
    <property type="entry name" value="SKP1/BTB/POZ_sf"/>
</dbReference>
<evidence type="ECO:0000313" key="2">
    <source>
        <dbReference type="EMBL" id="CAH3181609.1"/>
    </source>
</evidence>
<dbReference type="Gene3D" id="3.30.710.10">
    <property type="entry name" value="Potassium Channel Kv1.1, Chain A"/>
    <property type="match status" value="1"/>
</dbReference>
<dbReference type="PANTHER" id="PTHR22744">
    <property type="entry name" value="HELIX LOOP HELIX PROTEIN 21-RELATED"/>
    <property type="match status" value="1"/>
</dbReference>
<feature type="domain" description="BTB" evidence="1">
    <location>
        <begin position="26"/>
        <end position="84"/>
    </location>
</feature>
<dbReference type="EMBL" id="CALNXI010002018">
    <property type="protein sequence ID" value="CAH3181609.1"/>
    <property type="molecule type" value="Genomic_DNA"/>
</dbReference>
<proteinExistence type="predicted"/>
<gene>
    <name evidence="2" type="ORF">PEVE_00013744</name>
</gene>
<dbReference type="PROSITE" id="PS50097">
    <property type="entry name" value="BTB"/>
    <property type="match status" value="1"/>
</dbReference>
<comment type="caution">
    <text evidence="2">The sequence shown here is derived from an EMBL/GenBank/DDBJ whole genome shotgun (WGS) entry which is preliminary data.</text>
</comment>
<accession>A0ABN8RRK0</accession>
<keyword evidence="3" id="KW-1185">Reference proteome</keyword>
<organism evidence="2 3">
    <name type="scientific">Porites evermanni</name>
    <dbReference type="NCBI Taxonomy" id="104178"/>
    <lineage>
        <taxon>Eukaryota</taxon>
        <taxon>Metazoa</taxon>
        <taxon>Cnidaria</taxon>
        <taxon>Anthozoa</taxon>
        <taxon>Hexacorallia</taxon>
        <taxon>Scleractinia</taxon>
        <taxon>Fungiina</taxon>
        <taxon>Poritidae</taxon>
        <taxon>Porites</taxon>
    </lineage>
</organism>
<dbReference type="SUPFAM" id="SSF54695">
    <property type="entry name" value="POZ domain"/>
    <property type="match status" value="1"/>
</dbReference>
<reference evidence="2 3" key="1">
    <citation type="submission" date="2022-05" db="EMBL/GenBank/DDBJ databases">
        <authorList>
            <consortium name="Genoscope - CEA"/>
            <person name="William W."/>
        </authorList>
    </citation>
    <scope>NUCLEOTIDE SEQUENCE [LARGE SCALE GENOMIC DNA]</scope>
</reference>
<dbReference type="PANTHER" id="PTHR22744:SF17">
    <property type="entry name" value="BTB DOMAIN-CONTAINING PROTEIN"/>
    <property type="match status" value="1"/>
</dbReference>
<feature type="non-terminal residue" evidence="2">
    <location>
        <position position="1"/>
    </location>
</feature>
<dbReference type="Proteomes" id="UP001159427">
    <property type="component" value="Unassembled WGS sequence"/>
</dbReference>
<dbReference type="InterPro" id="IPR000210">
    <property type="entry name" value="BTB/POZ_dom"/>
</dbReference>
<name>A0ABN8RRK0_9CNID</name>
<feature type="non-terminal residue" evidence="2">
    <location>
        <position position="431"/>
    </location>
</feature>
<protein>
    <recommendedName>
        <fullName evidence="1">BTB domain-containing protein</fullName>
    </recommendedName>
</protein>
<evidence type="ECO:0000313" key="3">
    <source>
        <dbReference type="Proteomes" id="UP001159427"/>
    </source>
</evidence>
<evidence type="ECO:0000259" key="1">
    <source>
        <dbReference type="PROSITE" id="PS50097"/>
    </source>
</evidence>
<dbReference type="SMART" id="SM00225">
    <property type="entry name" value="BTB"/>
    <property type="match status" value="1"/>
</dbReference>
<sequence>EKEAECVKQPEQQIEKHPFSEPWEDSDLVLAVEDETFYVHRQILSLHSPVFKAMLSSQKEGTATEIPLAGKKAKEVLDFLKVLYLKETEGITLNKMGHLLKLADEYEVQGVVDLCVKCLKDVPKSEENVVKILYLATDTLKAGEDSRLDSVRRDCEILVKDMDLANITAKGDFKNLNRDSMEKVFVKRAERLESFIKDVHPQLIGLVEYCLHLKLESPFPCVTRCPQHLPPGKSLGSRPAHIGLLQRINSCFGCRDMITQLVSSSYKPVQTITQEDASESLPVQAGPTGVVKEHVYGGGFHFDEKLITLLQDINKIVDLPLPRFGTSTTKTPASFSLGTTAASLPPSFSSETSTISSPASFILGGSTTSTPASFSSKTSATYAVPTSFTFGASTTPSPPSMVAVTSATISPALISSVTSTTSGSTSFTFGT</sequence>
<dbReference type="Pfam" id="PF00651">
    <property type="entry name" value="BTB"/>
    <property type="match status" value="1"/>
</dbReference>